<dbReference type="GO" id="GO:0015230">
    <property type="term" value="F:FAD transmembrane transporter activity"/>
    <property type="evidence" value="ECO:0007669"/>
    <property type="project" value="TreeGrafter"/>
</dbReference>
<dbReference type="SMART" id="SM00320">
    <property type="entry name" value="WD40"/>
    <property type="match status" value="7"/>
</dbReference>
<proteinExistence type="inferred from homology"/>
<name>A0A2G7FKS6_9EURO</name>
<dbReference type="InterPro" id="IPR052217">
    <property type="entry name" value="Mito/Peroxisomal_Carrier"/>
</dbReference>
<dbReference type="Gene3D" id="2.130.10.10">
    <property type="entry name" value="YVTN repeat-like/Quinoprotein amine dehydrogenase"/>
    <property type="match status" value="1"/>
</dbReference>
<accession>A0A2G7FKS6</accession>
<feature type="transmembrane region" description="Helical" evidence="12">
    <location>
        <begin position="190"/>
        <end position="212"/>
    </location>
</feature>
<dbReference type="GO" id="GO:0005525">
    <property type="term" value="F:GTP binding"/>
    <property type="evidence" value="ECO:0007669"/>
    <property type="project" value="InterPro"/>
</dbReference>
<dbReference type="PANTHER" id="PTHR45939:SF5">
    <property type="entry name" value="PEROXISOMAL MEMBRANE PROTEIN PMP34"/>
    <property type="match status" value="1"/>
</dbReference>
<feature type="transmembrane region" description="Helical" evidence="12">
    <location>
        <begin position="342"/>
        <end position="361"/>
    </location>
</feature>
<dbReference type="PROSITE" id="PS50920">
    <property type="entry name" value="SOLCAR"/>
    <property type="match status" value="3"/>
</dbReference>
<keyword evidence="14" id="KW-1185">Reference proteome</keyword>
<dbReference type="GO" id="GO:0080122">
    <property type="term" value="F:AMP transmembrane transporter activity"/>
    <property type="evidence" value="ECO:0007669"/>
    <property type="project" value="TreeGrafter"/>
</dbReference>
<dbReference type="InterPro" id="IPR027417">
    <property type="entry name" value="P-loop_NTPase"/>
</dbReference>
<feature type="region of interest" description="Disordered" evidence="11">
    <location>
        <begin position="431"/>
        <end position="466"/>
    </location>
</feature>
<dbReference type="EMBL" id="NEXV01000569">
    <property type="protein sequence ID" value="PIG81228.1"/>
    <property type="molecule type" value="Genomic_DNA"/>
</dbReference>
<dbReference type="SMART" id="SM00173">
    <property type="entry name" value="RAS"/>
    <property type="match status" value="1"/>
</dbReference>
<dbReference type="InterPro" id="IPR036322">
    <property type="entry name" value="WD40_repeat_dom_sf"/>
</dbReference>
<keyword evidence="9" id="KW-0576">Peroxisome</keyword>
<dbReference type="InterPro" id="IPR001806">
    <property type="entry name" value="Small_GTPase"/>
</dbReference>
<dbReference type="STRING" id="656916.A0A2G7FKS6"/>
<feature type="compositionally biased region" description="Basic and acidic residues" evidence="11">
    <location>
        <begin position="440"/>
        <end position="449"/>
    </location>
</feature>
<dbReference type="Gene3D" id="3.40.50.300">
    <property type="entry name" value="P-loop containing nucleotide triphosphate hydrolases"/>
    <property type="match status" value="1"/>
</dbReference>
<dbReference type="SUPFAM" id="SSF52540">
    <property type="entry name" value="P-loop containing nucleoside triphosphate hydrolases"/>
    <property type="match status" value="1"/>
</dbReference>
<dbReference type="GO" id="GO:0044610">
    <property type="term" value="F:FMN transmembrane transporter activity"/>
    <property type="evidence" value="ECO:0007669"/>
    <property type="project" value="TreeGrafter"/>
</dbReference>
<evidence type="ECO:0000256" key="4">
    <source>
        <dbReference type="ARBA" id="ARBA00022692"/>
    </source>
</evidence>
<dbReference type="GO" id="GO:0003924">
    <property type="term" value="F:GTPase activity"/>
    <property type="evidence" value="ECO:0007669"/>
    <property type="project" value="InterPro"/>
</dbReference>
<dbReference type="FunFam" id="1.50.40.10:FF:000134">
    <property type="entry name" value="Peroxisomal membrane protein PMP47B"/>
    <property type="match status" value="1"/>
</dbReference>
<dbReference type="FunFam" id="2.130.10.10:FF:000969">
    <property type="entry name" value="WD repeat protein"/>
    <property type="match status" value="1"/>
</dbReference>
<dbReference type="InterPro" id="IPR023395">
    <property type="entry name" value="MCP_dom_sf"/>
</dbReference>
<dbReference type="PRINTS" id="PR00449">
    <property type="entry name" value="RASTRNSFRMNG"/>
</dbReference>
<feature type="repeat" description="Solcar" evidence="10">
    <location>
        <begin position="341"/>
        <end position="423"/>
    </location>
</feature>
<dbReference type="GO" id="GO:0051724">
    <property type="term" value="F:NAD transmembrane transporter activity"/>
    <property type="evidence" value="ECO:0007669"/>
    <property type="project" value="TreeGrafter"/>
</dbReference>
<comment type="subcellular location">
    <subcellularLocation>
        <location evidence="1">Peroxisome membrane</location>
        <topology evidence="1">Multi-pass membrane protein</topology>
    </subcellularLocation>
</comment>
<keyword evidence="3" id="KW-0813">Transport</keyword>
<keyword evidence="8 10" id="KW-0472">Membrane</keyword>
<keyword evidence="7 12" id="KW-1133">Transmembrane helix</keyword>
<evidence type="ECO:0000256" key="1">
    <source>
        <dbReference type="ARBA" id="ARBA00004585"/>
    </source>
</evidence>
<evidence type="ECO:0000256" key="2">
    <source>
        <dbReference type="ARBA" id="ARBA00006375"/>
    </source>
</evidence>
<gene>
    <name evidence="13" type="ORF">AARAC_002894</name>
</gene>
<dbReference type="Pfam" id="PF00071">
    <property type="entry name" value="Ras"/>
    <property type="match status" value="1"/>
</dbReference>
<evidence type="ECO:0000256" key="11">
    <source>
        <dbReference type="SAM" id="MobiDB-lite"/>
    </source>
</evidence>
<feature type="compositionally biased region" description="Basic and acidic residues" evidence="11">
    <location>
        <begin position="499"/>
        <end position="510"/>
    </location>
</feature>
<feature type="compositionally biased region" description="Basic residues" evidence="11">
    <location>
        <begin position="539"/>
        <end position="552"/>
    </location>
</feature>
<dbReference type="Proteomes" id="UP000231358">
    <property type="component" value="Unassembled WGS sequence"/>
</dbReference>
<feature type="transmembrane region" description="Helical" evidence="12">
    <location>
        <begin position="302"/>
        <end position="321"/>
    </location>
</feature>
<evidence type="ECO:0000256" key="10">
    <source>
        <dbReference type="PROSITE-ProRule" id="PRU00282"/>
    </source>
</evidence>
<organism evidence="13 14">
    <name type="scientific">Aspergillus arachidicola</name>
    <dbReference type="NCBI Taxonomy" id="656916"/>
    <lineage>
        <taxon>Eukaryota</taxon>
        <taxon>Fungi</taxon>
        <taxon>Dikarya</taxon>
        <taxon>Ascomycota</taxon>
        <taxon>Pezizomycotina</taxon>
        <taxon>Eurotiomycetes</taxon>
        <taxon>Eurotiomycetidae</taxon>
        <taxon>Eurotiales</taxon>
        <taxon>Aspergillaceae</taxon>
        <taxon>Aspergillus</taxon>
        <taxon>Aspergillus subgen. Circumdati</taxon>
    </lineage>
</organism>
<feature type="compositionally biased region" description="Basic and acidic residues" evidence="11">
    <location>
        <begin position="600"/>
        <end position="614"/>
    </location>
</feature>
<feature type="region of interest" description="Disordered" evidence="11">
    <location>
        <begin position="481"/>
        <end position="625"/>
    </location>
</feature>
<dbReference type="InterPro" id="IPR018108">
    <property type="entry name" value="MCP_transmembrane"/>
</dbReference>
<evidence type="ECO:0000256" key="7">
    <source>
        <dbReference type="ARBA" id="ARBA00022989"/>
    </source>
</evidence>
<comment type="caution">
    <text evidence="13">The sequence shown here is derived from an EMBL/GenBank/DDBJ whole genome shotgun (WGS) entry which is preliminary data.</text>
</comment>
<dbReference type="PROSITE" id="PS51419">
    <property type="entry name" value="RAB"/>
    <property type="match status" value="1"/>
</dbReference>
<dbReference type="SUPFAM" id="SSF103506">
    <property type="entry name" value="Mitochondrial carrier"/>
    <property type="match status" value="1"/>
</dbReference>
<dbReference type="PROSITE" id="PS51421">
    <property type="entry name" value="RAS"/>
    <property type="match status" value="1"/>
</dbReference>
<dbReference type="InterPro" id="IPR015943">
    <property type="entry name" value="WD40/YVTN_repeat-like_dom_sf"/>
</dbReference>
<feature type="compositionally biased region" description="Polar residues" evidence="11">
    <location>
        <begin position="481"/>
        <end position="494"/>
    </location>
</feature>
<feature type="repeat" description="Solcar" evidence="10">
    <location>
        <begin position="134"/>
        <end position="219"/>
    </location>
</feature>
<evidence type="ECO:0000256" key="6">
    <source>
        <dbReference type="ARBA" id="ARBA00022792"/>
    </source>
</evidence>
<evidence type="ECO:0000256" key="12">
    <source>
        <dbReference type="SAM" id="Phobius"/>
    </source>
</evidence>
<comment type="similarity">
    <text evidence="2">Belongs to the mitochondrial carrier (TC 2.A.29) family.</text>
</comment>
<feature type="repeat" description="Solcar" evidence="10">
    <location>
        <begin position="234"/>
        <end position="330"/>
    </location>
</feature>
<dbReference type="Pfam" id="PF00153">
    <property type="entry name" value="Mito_carr"/>
    <property type="match status" value="3"/>
</dbReference>
<dbReference type="PANTHER" id="PTHR45939">
    <property type="entry name" value="PEROXISOMAL MEMBRANE PROTEIN PMP34-RELATED"/>
    <property type="match status" value="1"/>
</dbReference>
<protein>
    <submittedName>
        <fullName evidence="13">WD repeat protein</fullName>
    </submittedName>
</protein>
<keyword evidence="6" id="KW-0496">Mitochondrion</keyword>
<sequence>MDSFNNVKQWLQEIDRYATEGVNKLLVGNKSDMEDKKVVEYTVAKEFADSLGIPFLETSAKNASNVEQAFLTMARQIKERMGTATVNNKPTVQVGQGQGVQSGSAARAISSSIMSQSKIEEQKKAVAAAATQQSDNIAHALAGAGGGILSMVLTYPLITLSTRAQVESKRAHSTTTDAIRRIVQREGVSGLYSGLESALFGISVTNFVYYYWYEWTRSAFEKAAAKAGRASTKLTTAESMIAGAIAGSATVLITNPIWVVNTRMTARKSESDETALPGAPKKAKASTISTLLDLLRQEGPKALFAGVLPALILVINPILQYTIFEQLKNVVERRRRMTPKDAFYLGALGKILATSITYPYITVKSRMHVASKDGPKETLNGSLKRIIKEEGYVGLYKGIGPKVTQSAITAAFLFAFKDVLYDTMRLRLKNAPQMTSQTPERVRSRDFRSHASRRPTSVQIGSDDPSIIEEAQNLLSQFMRHSSHETPGSQSGNRATLRKVSDSRTEHSSESADDPQVVYVISDDSALESVPEKRTVPSARRRHSAHHPRLRSSRVTPGLGNLSKSPGNDSETDPVLPTTKWKQSNNSNHVRQTTYSPHLLSDKKSSARNNDKAPRTRRSARSKTGPLNYYKKLNLFNYESEDECSGVEDVDVLANSDQPQQRHDRSRSCDLSTPPCYRDSQLVGHTQYSVIYSTSKVQILKAPLKTLDDFRSVGHARYRPERNPADYAKGLRGEDLASDNILHFDFDLKEMTAVLNLLSFSGCHWRFAPDTALTDQLIQVTSTYNMHTKSFKKISSILKLSRLLSTEEASDSNALLLEILASTPCTKELRRARRLTMRLLGSQEKRKNEGPSTSGDKHCHKAEEVRRLSGYLSFAFALGRRQCADIEAFIADAKRGHLPTVPSVIKAVKLEDGSLATRKNAQASGNLNKLLQDRELGCAVSRQVSSRFLSNLGVSRTWKGASNDIIVLAWSPDGTRFAAGATAQCDEHNMEYNRGNNLILGDLTTDSLEELPDHWSPRPPGFSRGTMNDHRLFMSVTACQWFDDTLYTASYDKTVKLWRFPNHRASCYKTLEHDSKVQVMAPSNFSKNVLATGTQSVGFWQLDESTYNVLDLPRQRSKREIGLIPTSLAWGTIPITREILIAGMSEKGDGVTHNGLLAAWHIAEASSTPIQLSPNSQNIFDVKWHPSLPLFATASSARGGGTTLLTSKNTRSVVRLYSPLISKMCTMELECPALDINDVTFCPGNSNYVTASCTDGITYVWDTRNPDTVLHKLQHAEPLNQIDETLPREQADVGVRLALWGISVTQFYTGASDGILKTWDVLRSPDDALIQDVASFGEEIMSGAFSPDRSNLLIGDAAGGLHLLSPNTFADETLSFKFKRASQVPFKGQDPDSESGIMAARKAILNGHLSRHPIYGVGQGPRYNGPYAAWARPDNTPVHQLGQTKLKEEWQLRQLDGIPPVLRSGLNDQLRREIECQRQLAQIRNGQHVNKRKRLEPGHYAKSRDVLVDLCSDDGFWAAPVKPKRLAAESKHVITENANVEVIDLTGDSDTECATPPKGNLAFPTTQGTESYSGLGHPLEEFEGILEDDHWWPSSDQIDPNLNNADV</sequence>
<dbReference type="SMART" id="SM00175">
    <property type="entry name" value="RAB"/>
    <property type="match status" value="1"/>
</dbReference>
<dbReference type="GO" id="GO:0005778">
    <property type="term" value="C:peroxisomal membrane"/>
    <property type="evidence" value="ECO:0007669"/>
    <property type="project" value="UniProtKB-SubCell"/>
</dbReference>
<keyword evidence="6" id="KW-0999">Mitochondrion inner membrane</keyword>
<feature type="region of interest" description="Disordered" evidence="11">
    <location>
        <begin position="840"/>
        <end position="860"/>
    </location>
</feature>
<feature type="transmembrane region" description="Helical" evidence="12">
    <location>
        <begin position="137"/>
        <end position="160"/>
    </location>
</feature>
<evidence type="ECO:0000256" key="5">
    <source>
        <dbReference type="ARBA" id="ARBA00022737"/>
    </source>
</evidence>
<dbReference type="Pfam" id="PF00400">
    <property type="entry name" value="WD40"/>
    <property type="match status" value="1"/>
</dbReference>
<dbReference type="SUPFAM" id="SSF50978">
    <property type="entry name" value="WD40 repeat-like"/>
    <property type="match status" value="1"/>
</dbReference>
<evidence type="ECO:0000256" key="8">
    <source>
        <dbReference type="ARBA" id="ARBA00023136"/>
    </source>
</evidence>
<keyword evidence="5" id="KW-0677">Repeat</keyword>
<evidence type="ECO:0000313" key="13">
    <source>
        <dbReference type="EMBL" id="PIG81228.1"/>
    </source>
</evidence>
<feature type="compositionally biased region" description="Basic and acidic residues" evidence="11">
    <location>
        <begin position="843"/>
        <end position="860"/>
    </location>
</feature>
<dbReference type="GO" id="GO:0015228">
    <property type="term" value="F:coenzyme A transmembrane transporter activity"/>
    <property type="evidence" value="ECO:0007669"/>
    <property type="project" value="TreeGrafter"/>
</dbReference>
<keyword evidence="4 10" id="KW-0812">Transmembrane</keyword>
<dbReference type="Gene3D" id="1.50.40.10">
    <property type="entry name" value="Mitochondrial carrier domain"/>
    <property type="match status" value="2"/>
</dbReference>
<dbReference type="GO" id="GO:0005347">
    <property type="term" value="F:ATP transmembrane transporter activity"/>
    <property type="evidence" value="ECO:0007669"/>
    <property type="project" value="TreeGrafter"/>
</dbReference>
<dbReference type="InterPro" id="IPR001680">
    <property type="entry name" value="WD40_rpt"/>
</dbReference>
<evidence type="ECO:0000256" key="3">
    <source>
        <dbReference type="ARBA" id="ARBA00022448"/>
    </source>
</evidence>
<evidence type="ECO:0000313" key="14">
    <source>
        <dbReference type="Proteomes" id="UP000231358"/>
    </source>
</evidence>
<dbReference type="GO" id="GO:0015217">
    <property type="term" value="F:ADP transmembrane transporter activity"/>
    <property type="evidence" value="ECO:0007669"/>
    <property type="project" value="TreeGrafter"/>
</dbReference>
<feature type="compositionally biased region" description="Polar residues" evidence="11">
    <location>
        <begin position="580"/>
        <end position="596"/>
    </location>
</feature>
<reference evidence="13 14" key="1">
    <citation type="submission" date="2017-05" db="EMBL/GenBank/DDBJ databases">
        <title>Genome sequence for an aflatoxigenic pathogen of Argentinian peanut, Aspergillus arachidicola.</title>
        <authorList>
            <person name="Moore G."/>
            <person name="Beltz S.B."/>
            <person name="Mack B.M."/>
        </authorList>
    </citation>
    <scope>NUCLEOTIDE SEQUENCE [LARGE SCALE GENOMIC DNA]</scope>
    <source>
        <strain evidence="13 14">CBS 117610</strain>
    </source>
</reference>
<dbReference type="FunFam" id="3.40.50.300:FF:001447">
    <property type="entry name" value="Ras-related protein Rab-1B"/>
    <property type="match status" value="1"/>
</dbReference>
<evidence type="ECO:0000256" key="9">
    <source>
        <dbReference type="ARBA" id="ARBA00023140"/>
    </source>
</evidence>